<dbReference type="EMBL" id="CP101637">
    <property type="protein sequence ID" value="WMT79873.1"/>
    <property type="molecule type" value="Genomic_DNA"/>
</dbReference>
<accession>A0ABY9PX82</accession>
<dbReference type="Proteomes" id="UP001235030">
    <property type="component" value="Chromosome"/>
</dbReference>
<evidence type="ECO:0000313" key="1">
    <source>
        <dbReference type="EMBL" id="WMT79873.1"/>
    </source>
</evidence>
<protein>
    <recommendedName>
        <fullName evidence="3">DNA-binding protein</fullName>
    </recommendedName>
</protein>
<gene>
    <name evidence="1" type="ORF">TEMA_01440</name>
</gene>
<name>A0ABY9PX82_9FIRM</name>
<reference evidence="1 2" key="1">
    <citation type="submission" date="2022-07" db="EMBL/GenBank/DDBJ databases">
        <title>Genome sequence of Terrisporobacter mayombei DSM6539.</title>
        <authorList>
            <person name="Boeer T."/>
            <person name="Bengelsdorf F.R."/>
            <person name="Daniel R."/>
            <person name="Poehlein A."/>
        </authorList>
    </citation>
    <scope>NUCLEOTIDE SEQUENCE [LARGE SCALE GENOMIC DNA]</scope>
    <source>
        <strain evidence="1 2">DSM 6539</strain>
    </source>
</reference>
<sequence>MANEVQKIIVRSIDQESLLEAMVDRVDIVEIIEKFRYHEDFAPREYLTIEEFQKYLKCCRNYALELAKFGFESKNFHVNKVGRKWLIDRLSYERWISRGGHK</sequence>
<keyword evidence="2" id="KW-1185">Reference proteome</keyword>
<evidence type="ECO:0008006" key="3">
    <source>
        <dbReference type="Google" id="ProtNLM"/>
    </source>
</evidence>
<evidence type="ECO:0000313" key="2">
    <source>
        <dbReference type="Proteomes" id="UP001235030"/>
    </source>
</evidence>
<organism evidence="1 2">
    <name type="scientific">Terrisporobacter mayombei</name>
    <dbReference type="NCBI Taxonomy" id="1541"/>
    <lineage>
        <taxon>Bacteria</taxon>
        <taxon>Bacillati</taxon>
        <taxon>Bacillota</taxon>
        <taxon>Clostridia</taxon>
        <taxon>Peptostreptococcales</taxon>
        <taxon>Peptostreptococcaceae</taxon>
        <taxon>Terrisporobacter</taxon>
    </lineage>
</organism>
<dbReference type="RefSeq" id="WP_228106600.1">
    <property type="nucleotide sequence ID" value="NZ_CP101637.1"/>
</dbReference>
<proteinExistence type="predicted"/>